<reference evidence="2" key="1">
    <citation type="submission" date="2016-10" db="EMBL/GenBank/DDBJ databases">
        <authorList>
            <person name="Varghese N."/>
            <person name="Submissions S."/>
        </authorList>
    </citation>
    <scope>NUCLEOTIDE SEQUENCE [LARGE SCALE GENOMIC DNA]</scope>
    <source>
        <strain evidence="2">DSM 217</strain>
    </source>
</reference>
<gene>
    <name evidence="1" type="ORF">SAMN05421783_1663</name>
</gene>
<dbReference type="Proteomes" id="UP000198816">
    <property type="component" value="Unassembled WGS sequence"/>
</dbReference>
<proteinExistence type="predicted"/>
<accession>A0A1H3DX63</accession>
<sequence length="255" mass="29388">MDPNLRALSQVPRKIWDSGPASWYFDLLTDRVTSAIPSLAAMPVHPWAELRQDVIPFYGDIESPRHAFSVEPLDWGGRLLERQVTETLCHYLDPKTGSHAAARCAVFLQTLFDLSGAPPIDTTKADRTGLRIFAEFHIDGRKKSRRIDLLIEMVQNGDIHAAVLEFKFEHHATKGQLDDIEKWTNKNYNDISLFFIVPDISAHKNIQDQYRNWKVLSWHTLLRRLELNMQAASAKIDDEQYRSFRRTMFRRATGG</sequence>
<evidence type="ECO:0000313" key="2">
    <source>
        <dbReference type="Proteomes" id="UP000198816"/>
    </source>
</evidence>
<organism evidence="1 2">
    <name type="scientific">Thiocapsa roseopersicina</name>
    <dbReference type="NCBI Taxonomy" id="1058"/>
    <lineage>
        <taxon>Bacteria</taxon>
        <taxon>Pseudomonadati</taxon>
        <taxon>Pseudomonadota</taxon>
        <taxon>Gammaproteobacteria</taxon>
        <taxon>Chromatiales</taxon>
        <taxon>Chromatiaceae</taxon>
        <taxon>Thiocapsa</taxon>
    </lineage>
</organism>
<dbReference type="EMBL" id="FNNZ01000066">
    <property type="protein sequence ID" value="SDX70937.1"/>
    <property type="molecule type" value="Genomic_DNA"/>
</dbReference>
<name>A0A1H3DX63_THIRO</name>
<dbReference type="AlphaFoldDB" id="A0A1H3DX63"/>
<dbReference type="STRING" id="1058.SAMN05421783_1663"/>
<dbReference type="RefSeq" id="WP_139192043.1">
    <property type="nucleotide sequence ID" value="NZ_FNNZ01000066.1"/>
</dbReference>
<keyword evidence="2" id="KW-1185">Reference proteome</keyword>
<protein>
    <submittedName>
        <fullName evidence="1">PD-(D/E)XK nuclease superfamily protein</fullName>
    </submittedName>
</protein>
<evidence type="ECO:0000313" key="1">
    <source>
        <dbReference type="EMBL" id="SDX70937.1"/>
    </source>
</evidence>